<evidence type="ECO:0000256" key="2">
    <source>
        <dbReference type="ARBA" id="ARBA00009387"/>
    </source>
</evidence>
<dbReference type="SUPFAM" id="SSF53955">
    <property type="entry name" value="Lysozyme-like"/>
    <property type="match status" value="1"/>
</dbReference>
<feature type="chain" id="PRO_5015303079" evidence="3">
    <location>
        <begin position="40"/>
        <end position="305"/>
    </location>
</feature>
<dbReference type="InterPro" id="IPR008258">
    <property type="entry name" value="Transglycosylase_SLT_dom_1"/>
</dbReference>
<evidence type="ECO:0000256" key="1">
    <source>
        <dbReference type="ARBA" id="ARBA00007734"/>
    </source>
</evidence>
<dbReference type="PANTHER" id="PTHR37423">
    <property type="entry name" value="SOLUBLE LYTIC MUREIN TRANSGLYCOSYLASE-RELATED"/>
    <property type="match status" value="1"/>
</dbReference>
<feature type="signal peptide" evidence="3">
    <location>
        <begin position="1"/>
        <end position="39"/>
    </location>
</feature>
<protein>
    <submittedName>
        <fullName evidence="5">Lytic murein transglycosylase</fullName>
    </submittedName>
</protein>
<dbReference type="Pfam" id="PF01464">
    <property type="entry name" value="SLT"/>
    <property type="match status" value="1"/>
</dbReference>
<comment type="similarity">
    <text evidence="2">Belongs to the virb1 family.</text>
</comment>
<gene>
    <name evidence="5" type="ORF">DA792_12525</name>
</gene>
<evidence type="ECO:0000313" key="5">
    <source>
        <dbReference type="EMBL" id="AVW91797.1"/>
    </source>
</evidence>
<evidence type="ECO:0000256" key="3">
    <source>
        <dbReference type="SAM" id="SignalP"/>
    </source>
</evidence>
<comment type="similarity">
    <text evidence="1">Belongs to the transglycosylase Slt family.</text>
</comment>
<dbReference type="EMBL" id="CP028475">
    <property type="protein sequence ID" value="AVW91797.1"/>
    <property type="molecule type" value="Genomic_DNA"/>
</dbReference>
<dbReference type="CDD" id="cd00254">
    <property type="entry name" value="LT-like"/>
    <property type="match status" value="1"/>
</dbReference>
<feature type="domain" description="Transglycosylase SLT" evidence="4">
    <location>
        <begin position="170"/>
        <end position="258"/>
    </location>
</feature>
<dbReference type="OrthoDB" id="9815002at2"/>
<dbReference type="KEGG" id="cbak:DA792_12525"/>
<dbReference type="PANTHER" id="PTHR37423:SF2">
    <property type="entry name" value="MEMBRANE-BOUND LYTIC MUREIN TRANSGLYCOSYLASE C"/>
    <property type="match status" value="1"/>
</dbReference>
<organism evidence="5 6">
    <name type="scientific">Celeribacter baekdonensis</name>
    <dbReference type="NCBI Taxonomy" id="875171"/>
    <lineage>
        <taxon>Bacteria</taxon>
        <taxon>Pseudomonadati</taxon>
        <taxon>Pseudomonadota</taxon>
        <taxon>Alphaproteobacteria</taxon>
        <taxon>Rhodobacterales</taxon>
        <taxon>Roseobacteraceae</taxon>
        <taxon>Celeribacter</taxon>
    </lineage>
</organism>
<name>A0A2R4M3W6_9RHOB</name>
<dbReference type="AlphaFoldDB" id="A0A2R4M3W6"/>
<dbReference type="RefSeq" id="WP_107720227.1">
    <property type="nucleotide sequence ID" value="NZ_CP028475.1"/>
</dbReference>
<reference evidence="5 6" key="1">
    <citation type="submission" date="2018-03" db="EMBL/GenBank/DDBJ databases">
        <title>The Complete Genome of Celeribacter baekdonensis strain LH4, a Thiosulfate-Oxidizing Alphaproteobacterium Isolated from Gulf of Mexico Continental Slope Sediments.</title>
        <authorList>
            <person name="Flood B.E."/>
            <person name="Bailey J.V."/>
            <person name="Leprich D."/>
        </authorList>
    </citation>
    <scope>NUCLEOTIDE SEQUENCE [LARGE SCALE GENOMIC DNA]</scope>
    <source>
        <strain evidence="5 6">LH4</strain>
    </source>
</reference>
<dbReference type="Proteomes" id="UP000241447">
    <property type="component" value="Chromosome"/>
</dbReference>
<dbReference type="InterPro" id="IPR023346">
    <property type="entry name" value="Lysozyme-like_dom_sf"/>
</dbReference>
<sequence length="305" mass="31662">MFMITAVARRLCAVGSQAGAALALTSFICVGAWGTPSLAQDATPEAAPKAYVPPPAWPDVKPKRIGVPTGGAGNLITVQIRPGMKTVKAPPQPTAVPEGLPDASSADLMAWYWNAVPHDLFGAGPERFSAALAALELSEARAVPKPSFQQITDLANRYGTSLLMHSIGTKVSPALALAVISVESSGKEDAVSGAGAQGLMQLIPDTAARFGVDPTDPDQNIKGGIAYLDWLINEFNGDVALALAGYNAGENAVKSNNGPPPYAETRAYVPKVLAAWQVAKGLCLTPPELYSDGCVFATNAVRAQN</sequence>
<evidence type="ECO:0000259" key="4">
    <source>
        <dbReference type="Pfam" id="PF01464"/>
    </source>
</evidence>
<evidence type="ECO:0000313" key="6">
    <source>
        <dbReference type="Proteomes" id="UP000241447"/>
    </source>
</evidence>
<dbReference type="Gene3D" id="1.10.530.10">
    <property type="match status" value="1"/>
</dbReference>
<keyword evidence="3" id="KW-0732">Signal</keyword>
<accession>A0A2R4M3W6</accession>
<proteinExistence type="inferred from homology"/>